<keyword evidence="10 12" id="KW-1133">Transmembrane helix</keyword>
<dbReference type="GO" id="GO:0015886">
    <property type="term" value="P:heme transport"/>
    <property type="evidence" value="ECO:0007669"/>
    <property type="project" value="InterPro"/>
</dbReference>
<dbReference type="GeneID" id="83064071"/>
<dbReference type="KEGG" id="lem:LEN_2201"/>
<feature type="compositionally biased region" description="Basic and acidic residues" evidence="13">
    <location>
        <begin position="48"/>
        <end position="59"/>
    </location>
</feature>
<keyword evidence="9 12" id="KW-0201">Cytochrome c-type biogenesis</keyword>
<evidence type="ECO:0000256" key="6">
    <source>
        <dbReference type="ARBA" id="ARBA00022475"/>
    </source>
</evidence>
<evidence type="ECO:0000256" key="7">
    <source>
        <dbReference type="ARBA" id="ARBA00022519"/>
    </source>
</evidence>
<name>A0AAU9ANP0_LYSEN</name>
<keyword evidence="11 12" id="KW-0472">Membrane</keyword>
<reference evidence="14 15" key="1">
    <citation type="journal article" date="2017" name="DNA Res.">
        <title>Complete genome sequence and expression profile of the commercial lytic enzyme producer Lysobacter enzymogenes M497-1.</title>
        <authorList>
            <person name="Takami H."/>
            <person name="Toyoda A."/>
            <person name="Uchiyama I."/>
            <person name="Itoh T."/>
            <person name="Takaki Y."/>
            <person name="Arai W."/>
            <person name="Nishi S."/>
            <person name="Kawai M."/>
            <person name="Shinya K."/>
            <person name="Ikeda H."/>
        </authorList>
    </citation>
    <scope>NUCLEOTIDE SEQUENCE [LARGE SCALE GENOMIC DNA]</scope>
    <source>
        <strain evidence="14 15">M497-1</strain>
    </source>
</reference>
<evidence type="ECO:0000313" key="15">
    <source>
        <dbReference type="Proteomes" id="UP000218824"/>
    </source>
</evidence>
<evidence type="ECO:0000256" key="13">
    <source>
        <dbReference type="SAM" id="MobiDB-lite"/>
    </source>
</evidence>
<evidence type="ECO:0000256" key="10">
    <source>
        <dbReference type="ARBA" id="ARBA00022989"/>
    </source>
</evidence>
<evidence type="ECO:0000256" key="5">
    <source>
        <dbReference type="ARBA" id="ARBA00022448"/>
    </source>
</evidence>
<feature type="region of interest" description="Disordered" evidence="13">
    <location>
        <begin position="37"/>
        <end position="59"/>
    </location>
</feature>
<evidence type="ECO:0000313" key="14">
    <source>
        <dbReference type="EMBL" id="BAV97688.1"/>
    </source>
</evidence>
<dbReference type="RefSeq" id="WP_074869625.1">
    <property type="nucleotide sequence ID" value="NZ_AP014940.1"/>
</dbReference>
<sequence length="59" mass="6838">MTHVPYLIGAYAVFVVVLGWDYLSTRLQIRRELRLARQRAQRPPARPASRDDASNELSR</sequence>
<feature type="transmembrane region" description="Helical" evidence="12">
    <location>
        <begin position="6"/>
        <end position="23"/>
    </location>
</feature>
<organism evidence="14 15">
    <name type="scientific">Lysobacter enzymogenes</name>
    <dbReference type="NCBI Taxonomy" id="69"/>
    <lineage>
        <taxon>Bacteria</taxon>
        <taxon>Pseudomonadati</taxon>
        <taxon>Pseudomonadota</taxon>
        <taxon>Gammaproteobacteria</taxon>
        <taxon>Lysobacterales</taxon>
        <taxon>Lysobacteraceae</taxon>
        <taxon>Lysobacter</taxon>
    </lineage>
</organism>
<evidence type="ECO:0000256" key="12">
    <source>
        <dbReference type="RuleBase" id="RU363101"/>
    </source>
</evidence>
<proteinExistence type="inferred from homology"/>
<keyword evidence="5 12" id="KW-0813">Transport</keyword>
<accession>A0AAU9ANP0</accession>
<evidence type="ECO:0000256" key="3">
    <source>
        <dbReference type="ARBA" id="ARBA00008741"/>
    </source>
</evidence>
<gene>
    <name evidence="14" type="ORF">LEN_2201</name>
</gene>
<evidence type="ECO:0000256" key="8">
    <source>
        <dbReference type="ARBA" id="ARBA00022692"/>
    </source>
</evidence>
<comment type="similarity">
    <text evidence="3 12">Belongs to the CcmD/CycX/HelD family.</text>
</comment>
<dbReference type="Proteomes" id="UP000218824">
    <property type="component" value="Chromosome"/>
</dbReference>
<dbReference type="GO" id="GO:0005886">
    <property type="term" value="C:plasma membrane"/>
    <property type="evidence" value="ECO:0007669"/>
    <property type="project" value="UniProtKB-SubCell"/>
</dbReference>
<evidence type="ECO:0000256" key="9">
    <source>
        <dbReference type="ARBA" id="ARBA00022748"/>
    </source>
</evidence>
<evidence type="ECO:0000256" key="2">
    <source>
        <dbReference type="ARBA" id="ARBA00004377"/>
    </source>
</evidence>
<evidence type="ECO:0000256" key="11">
    <source>
        <dbReference type="ARBA" id="ARBA00023136"/>
    </source>
</evidence>
<keyword evidence="8 12" id="KW-0812">Transmembrane</keyword>
<protein>
    <recommendedName>
        <fullName evidence="4 12">Heme exporter protein D</fullName>
    </recommendedName>
</protein>
<dbReference type="Pfam" id="PF04995">
    <property type="entry name" value="CcmD"/>
    <property type="match status" value="1"/>
</dbReference>
<keyword evidence="6 12" id="KW-1003">Cell membrane</keyword>
<keyword evidence="7 12" id="KW-0997">Cell inner membrane</keyword>
<comment type="function">
    <text evidence="1 12">Required for the export of heme to the periplasm for the biogenesis of c-type cytochromes.</text>
</comment>
<dbReference type="AlphaFoldDB" id="A0AAU9ANP0"/>
<dbReference type="GO" id="GO:0017004">
    <property type="term" value="P:cytochrome complex assembly"/>
    <property type="evidence" value="ECO:0007669"/>
    <property type="project" value="UniProtKB-KW"/>
</dbReference>
<evidence type="ECO:0000256" key="4">
    <source>
        <dbReference type="ARBA" id="ARBA00016461"/>
    </source>
</evidence>
<dbReference type="EMBL" id="AP014940">
    <property type="protein sequence ID" value="BAV97688.1"/>
    <property type="molecule type" value="Genomic_DNA"/>
</dbReference>
<evidence type="ECO:0000256" key="1">
    <source>
        <dbReference type="ARBA" id="ARBA00002442"/>
    </source>
</evidence>
<dbReference type="InterPro" id="IPR007078">
    <property type="entry name" value="Haem_export_protD_CcmD"/>
</dbReference>
<comment type="subcellular location">
    <subcellularLocation>
        <location evidence="2 12">Cell inner membrane</location>
        <topology evidence="2 12">Single-pass membrane protein</topology>
    </subcellularLocation>
</comment>